<evidence type="ECO:0000256" key="5">
    <source>
        <dbReference type="ARBA" id="ARBA00023136"/>
    </source>
</evidence>
<feature type="transmembrane region" description="Helical" evidence="6">
    <location>
        <begin position="254"/>
        <end position="271"/>
    </location>
</feature>
<feature type="transmembrane region" description="Helical" evidence="6">
    <location>
        <begin position="323"/>
        <end position="348"/>
    </location>
</feature>
<dbReference type="Gene3D" id="1.20.1250.20">
    <property type="entry name" value="MFS general substrate transporter like domains"/>
    <property type="match status" value="2"/>
</dbReference>
<reference evidence="8 9" key="1">
    <citation type="submission" date="2017-10" db="EMBL/GenBank/DDBJ databases">
        <title>Bifidobacterium xylocopum sp. nov. and Bifidobacterium aemilianum sp. nov., from the carpenter bee (Xylocopa violacea) digestive tract.</title>
        <authorList>
            <person name="Alberoni D."/>
            <person name="Baffoni L."/>
            <person name="Di Gioia D."/>
            <person name="Gaggia F."/>
            <person name="Biavati B."/>
        </authorList>
    </citation>
    <scope>NUCLEOTIDE SEQUENCE [LARGE SCALE GENOMIC DNA]</scope>
    <source>
        <strain evidence="8 9">XV10</strain>
    </source>
</reference>
<dbReference type="InterPro" id="IPR011701">
    <property type="entry name" value="MFS"/>
</dbReference>
<evidence type="ECO:0000313" key="8">
    <source>
        <dbReference type="EMBL" id="RBP97466.1"/>
    </source>
</evidence>
<sequence>MTGHQVKTTGSWRNLSKVLPSEESYVNGHLSRPAFISIAILTFITFVGNFTQLQLSAALPTIVEEFHISVTTGQWLTSIIQLVMGVMVPLTAYLTRRFSTRQIVISSMTVFTIGSLLAWVGPTFSLVLLGRTLEAIGSGVMWPVLQITVFSIFPMSRRGMAMGTVGVAMSVAPAIGPTFGGWQTDANGWRSIFLSLAIVGLLALVLAIFGLHNFVDNDKTVKADFFSVALSIFGFGGVMFGFTNIQSYSFTNPLVWLPLVIGICGITWFVLRQIAKARRFKKAESKLCQGISAGKDPNSAEANKLRQVQPPLLDLGVLKNHSFTIGTICASLSFFAFSSVTVILPLFIQNDRGFDATMSGLIMLPGALGQCIAQFMGGKMLDRFGARPVALIGSITLFAGTVAMSSININTWIWWISIFQFVRQIGMGFVLMPITTWSLNCLESKAVSAGSAVTNTARQIAGAIGSPVLIVTMEMTAAARFQAMGPGHANEIASNIFGVQMALHASSLIALIMVLLVIFGVKGSGAGSTHDMTHRALARMHRSMEANKRINASWKKVPGK</sequence>
<dbReference type="PANTHER" id="PTHR42718:SF9">
    <property type="entry name" value="MAJOR FACILITATOR SUPERFAMILY MULTIDRUG TRANSPORTER MFSC"/>
    <property type="match status" value="1"/>
</dbReference>
<feature type="transmembrane region" description="Helical" evidence="6">
    <location>
        <begin position="501"/>
        <end position="521"/>
    </location>
</feature>
<feature type="transmembrane region" description="Helical" evidence="6">
    <location>
        <begin position="413"/>
        <end position="439"/>
    </location>
</feature>
<evidence type="ECO:0000256" key="6">
    <source>
        <dbReference type="SAM" id="Phobius"/>
    </source>
</evidence>
<dbReference type="Proteomes" id="UP000252530">
    <property type="component" value="Unassembled WGS sequence"/>
</dbReference>
<evidence type="ECO:0000256" key="2">
    <source>
        <dbReference type="ARBA" id="ARBA00022448"/>
    </source>
</evidence>
<evidence type="ECO:0000256" key="1">
    <source>
        <dbReference type="ARBA" id="ARBA00004651"/>
    </source>
</evidence>
<dbReference type="CDD" id="cd17503">
    <property type="entry name" value="MFS_LmrB_MDR_like"/>
    <property type="match status" value="1"/>
</dbReference>
<dbReference type="SUPFAM" id="SSF103473">
    <property type="entry name" value="MFS general substrate transporter"/>
    <property type="match status" value="1"/>
</dbReference>
<dbReference type="OrthoDB" id="9812221at2"/>
<dbReference type="GO" id="GO:0022857">
    <property type="term" value="F:transmembrane transporter activity"/>
    <property type="evidence" value="ECO:0007669"/>
    <property type="project" value="InterPro"/>
</dbReference>
<dbReference type="InterPro" id="IPR036259">
    <property type="entry name" value="MFS_trans_sf"/>
</dbReference>
<dbReference type="PROSITE" id="PS50850">
    <property type="entry name" value="MFS"/>
    <property type="match status" value="1"/>
</dbReference>
<evidence type="ECO:0000259" key="7">
    <source>
        <dbReference type="PROSITE" id="PS50850"/>
    </source>
</evidence>
<feature type="domain" description="Major facilitator superfamily (MFS) profile" evidence="7">
    <location>
        <begin position="37"/>
        <end position="525"/>
    </location>
</feature>
<keyword evidence="5 6" id="KW-0472">Membrane</keyword>
<feature type="transmembrane region" description="Helical" evidence="6">
    <location>
        <begin position="460"/>
        <end position="481"/>
    </location>
</feature>
<feature type="transmembrane region" description="Helical" evidence="6">
    <location>
        <begin position="107"/>
        <end position="129"/>
    </location>
</feature>
<comment type="caution">
    <text evidence="8">The sequence shown here is derived from an EMBL/GenBank/DDBJ whole genome shotgun (WGS) entry which is preliminary data.</text>
</comment>
<evidence type="ECO:0000256" key="4">
    <source>
        <dbReference type="ARBA" id="ARBA00022989"/>
    </source>
</evidence>
<feature type="transmembrane region" description="Helical" evidence="6">
    <location>
        <begin position="34"/>
        <end position="55"/>
    </location>
</feature>
<dbReference type="EMBL" id="PDCG01000006">
    <property type="protein sequence ID" value="RBP97466.1"/>
    <property type="molecule type" value="Genomic_DNA"/>
</dbReference>
<dbReference type="InterPro" id="IPR020846">
    <property type="entry name" value="MFS_dom"/>
</dbReference>
<feature type="transmembrane region" description="Helical" evidence="6">
    <location>
        <begin position="389"/>
        <end position="407"/>
    </location>
</feature>
<dbReference type="RefSeq" id="WP_113860530.1">
    <property type="nucleotide sequence ID" value="NZ_PDCG01000006.1"/>
</dbReference>
<dbReference type="PANTHER" id="PTHR42718">
    <property type="entry name" value="MAJOR FACILITATOR SUPERFAMILY MULTIDRUG TRANSPORTER MFSC"/>
    <property type="match status" value="1"/>
</dbReference>
<keyword evidence="3 6" id="KW-0812">Transmembrane</keyword>
<organism evidence="8 9">
    <name type="scientific">Bifidobacterium aemilianum</name>
    <dbReference type="NCBI Taxonomy" id="2493120"/>
    <lineage>
        <taxon>Bacteria</taxon>
        <taxon>Bacillati</taxon>
        <taxon>Actinomycetota</taxon>
        <taxon>Actinomycetes</taxon>
        <taxon>Bifidobacteriales</taxon>
        <taxon>Bifidobacteriaceae</taxon>
        <taxon>Bifidobacterium</taxon>
    </lineage>
</organism>
<gene>
    <name evidence="8" type="ORF">CRD60_06795</name>
</gene>
<keyword evidence="4 6" id="KW-1133">Transmembrane helix</keyword>
<accession>A0A366K6V1</accession>
<feature type="transmembrane region" description="Helical" evidence="6">
    <location>
        <begin position="75"/>
        <end position="95"/>
    </location>
</feature>
<dbReference type="AlphaFoldDB" id="A0A366K6V1"/>
<feature type="transmembrane region" description="Helical" evidence="6">
    <location>
        <begin position="360"/>
        <end position="377"/>
    </location>
</feature>
<keyword evidence="2" id="KW-0813">Transport</keyword>
<evidence type="ECO:0000256" key="3">
    <source>
        <dbReference type="ARBA" id="ARBA00022692"/>
    </source>
</evidence>
<protein>
    <submittedName>
        <fullName evidence="8">MFS transporter</fullName>
    </submittedName>
</protein>
<feature type="transmembrane region" description="Helical" evidence="6">
    <location>
        <begin position="135"/>
        <end position="153"/>
    </location>
</feature>
<dbReference type="GO" id="GO:0005886">
    <property type="term" value="C:plasma membrane"/>
    <property type="evidence" value="ECO:0007669"/>
    <property type="project" value="UniProtKB-SubCell"/>
</dbReference>
<dbReference type="PRINTS" id="PR01036">
    <property type="entry name" value="TCRTETB"/>
</dbReference>
<dbReference type="Pfam" id="PF07690">
    <property type="entry name" value="MFS_1"/>
    <property type="match status" value="1"/>
</dbReference>
<keyword evidence="9" id="KW-1185">Reference proteome</keyword>
<name>A0A366K6V1_9BIFI</name>
<feature type="transmembrane region" description="Helical" evidence="6">
    <location>
        <begin position="223"/>
        <end position="242"/>
    </location>
</feature>
<feature type="transmembrane region" description="Helical" evidence="6">
    <location>
        <begin position="160"/>
        <end position="180"/>
    </location>
</feature>
<evidence type="ECO:0000313" key="9">
    <source>
        <dbReference type="Proteomes" id="UP000252530"/>
    </source>
</evidence>
<feature type="transmembrane region" description="Helical" evidence="6">
    <location>
        <begin position="192"/>
        <end position="211"/>
    </location>
</feature>
<proteinExistence type="predicted"/>
<comment type="subcellular location">
    <subcellularLocation>
        <location evidence="1">Cell membrane</location>
        <topology evidence="1">Multi-pass membrane protein</topology>
    </subcellularLocation>
</comment>